<dbReference type="EMBL" id="JAXQNO010000002">
    <property type="protein sequence ID" value="KAK4801834.1"/>
    <property type="molecule type" value="Genomic_DNA"/>
</dbReference>
<feature type="compositionally biased region" description="Basic and acidic residues" evidence="5">
    <location>
        <begin position="331"/>
        <end position="341"/>
    </location>
</feature>
<reference evidence="8 9" key="1">
    <citation type="journal article" date="2023" name="Hortic Res">
        <title>Pangenome of water caltrop reveals structural variations and asymmetric subgenome divergence after allopolyploidization.</title>
        <authorList>
            <person name="Zhang X."/>
            <person name="Chen Y."/>
            <person name="Wang L."/>
            <person name="Yuan Y."/>
            <person name="Fang M."/>
            <person name="Shi L."/>
            <person name="Lu R."/>
            <person name="Comes H.P."/>
            <person name="Ma Y."/>
            <person name="Chen Y."/>
            <person name="Huang G."/>
            <person name="Zhou Y."/>
            <person name="Zheng Z."/>
            <person name="Qiu Y."/>
        </authorList>
    </citation>
    <scope>NUCLEOTIDE SEQUENCE [LARGE SCALE GENOMIC DNA]</scope>
    <source>
        <strain evidence="8">F231</strain>
    </source>
</reference>
<evidence type="ECO:0000256" key="2">
    <source>
        <dbReference type="ARBA" id="ARBA00022771"/>
    </source>
</evidence>
<feature type="domain" description="PHD-type" evidence="6">
    <location>
        <begin position="62"/>
        <end position="182"/>
    </location>
</feature>
<dbReference type="GO" id="GO:0061630">
    <property type="term" value="F:ubiquitin protein ligase activity"/>
    <property type="evidence" value="ECO:0007669"/>
    <property type="project" value="TreeGrafter"/>
</dbReference>
<evidence type="ECO:0000256" key="4">
    <source>
        <dbReference type="PROSITE-ProRule" id="PRU00175"/>
    </source>
</evidence>
<keyword evidence="1" id="KW-0479">Metal-binding</keyword>
<feature type="region of interest" description="Disordered" evidence="5">
    <location>
        <begin position="869"/>
        <end position="897"/>
    </location>
</feature>
<dbReference type="InterPro" id="IPR011011">
    <property type="entry name" value="Znf_FYVE_PHD"/>
</dbReference>
<evidence type="ECO:0000256" key="5">
    <source>
        <dbReference type="SAM" id="MobiDB-lite"/>
    </source>
</evidence>
<dbReference type="Pfam" id="PF00097">
    <property type="entry name" value="zf-C3HC4"/>
    <property type="match status" value="1"/>
</dbReference>
<feature type="region of interest" description="Disordered" evidence="5">
    <location>
        <begin position="601"/>
        <end position="651"/>
    </location>
</feature>
<dbReference type="SMART" id="SM00249">
    <property type="entry name" value="PHD"/>
    <property type="match status" value="1"/>
</dbReference>
<feature type="region of interest" description="Disordered" evidence="5">
    <location>
        <begin position="323"/>
        <end position="395"/>
    </location>
</feature>
<dbReference type="GO" id="GO:0016567">
    <property type="term" value="P:protein ubiquitination"/>
    <property type="evidence" value="ECO:0007669"/>
    <property type="project" value="TreeGrafter"/>
</dbReference>
<proteinExistence type="predicted"/>
<evidence type="ECO:0000313" key="8">
    <source>
        <dbReference type="EMBL" id="KAK4801834.1"/>
    </source>
</evidence>
<name>A0AAN7MA68_TRANT</name>
<evidence type="ECO:0000313" key="9">
    <source>
        <dbReference type="Proteomes" id="UP001346149"/>
    </source>
</evidence>
<gene>
    <name evidence="8" type="ORF">SAY86_000037</name>
</gene>
<protein>
    <submittedName>
        <fullName evidence="8">Uncharacterized protein</fullName>
    </submittedName>
</protein>
<feature type="compositionally biased region" description="Basic residues" evidence="5">
    <location>
        <begin position="365"/>
        <end position="381"/>
    </location>
</feature>
<dbReference type="InterPro" id="IPR013083">
    <property type="entry name" value="Znf_RING/FYVE/PHD"/>
</dbReference>
<feature type="domain" description="RING-type" evidence="7">
    <location>
        <begin position="30"/>
        <end position="69"/>
    </location>
</feature>
<dbReference type="PROSITE" id="PS50016">
    <property type="entry name" value="ZF_PHD_2"/>
    <property type="match status" value="1"/>
</dbReference>
<feature type="region of interest" description="Disordered" evidence="5">
    <location>
        <begin position="1039"/>
        <end position="1084"/>
    </location>
</feature>
<dbReference type="SMART" id="SM00184">
    <property type="entry name" value="RING"/>
    <property type="match status" value="1"/>
</dbReference>
<dbReference type="Proteomes" id="UP001346149">
    <property type="component" value="Unassembled WGS sequence"/>
</dbReference>
<dbReference type="GO" id="GO:0008270">
    <property type="term" value="F:zinc ion binding"/>
    <property type="evidence" value="ECO:0007669"/>
    <property type="project" value="UniProtKB-KW"/>
</dbReference>
<dbReference type="AlphaFoldDB" id="A0AAN7MA68"/>
<dbReference type="Pfam" id="PF00628">
    <property type="entry name" value="PHD"/>
    <property type="match status" value="1"/>
</dbReference>
<keyword evidence="3" id="KW-0862">Zinc</keyword>
<accession>A0AAN7MA68</accession>
<feature type="compositionally biased region" description="Basic and acidic residues" evidence="5">
    <location>
        <begin position="1066"/>
        <end position="1084"/>
    </location>
</feature>
<dbReference type="PANTHER" id="PTHR15315">
    <property type="entry name" value="RING FINGER PROTEIN 41, 151"/>
    <property type="match status" value="1"/>
</dbReference>
<keyword evidence="9" id="KW-1185">Reference proteome</keyword>
<dbReference type="InterPro" id="IPR017907">
    <property type="entry name" value="Znf_RING_CS"/>
</dbReference>
<evidence type="ECO:0000259" key="6">
    <source>
        <dbReference type="PROSITE" id="PS50016"/>
    </source>
</evidence>
<keyword evidence="2 4" id="KW-0863">Zinc-finger</keyword>
<dbReference type="InterPro" id="IPR018957">
    <property type="entry name" value="Znf_C3HC4_RING-type"/>
</dbReference>
<organism evidence="8 9">
    <name type="scientific">Trapa natans</name>
    <name type="common">Water chestnut</name>
    <dbReference type="NCBI Taxonomy" id="22666"/>
    <lineage>
        <taxon>Eukaryota</taxon>
        <taxon>Viridiplantae</taxon>
        <taxon>Streptophyta</taxon>
        <taxon>Embryophyta</taxon>
        <taxon>Tracheophyta</taxon>
        <taxon>Spermatophyta</taxon>
        <taxon>Magnoliopsida</taxon>
        <taxon>eudicotyledons</taxon>
        <taxon>Gunneridae</taxon>
        <taxon>Pentapetalae</taxon>
        <taxon>rosids</taxon>
        <taxon>malvids</taxon>
        <taxon>Myrtales</taxon>
        <taxon>Lythraceae</taxon>
        <taxon>Trapa</taxon>
    </lineage>
</organism>
<dbReference type="InterPro" id="IPR001965">
    <property type="entry name" value="Znf_PHD"/>
</dbReference>
<comment type="caution">
    <text evidence="8">The sequence shown here is derived from an EMBL/GenBank/DDBJ whole genome shotgun (WGS) entry which is preliminary data.</text>
</comment>
<evidence type="ECO:0000256" key="3">
    <source>
        <dbReference type="ARBA" id="ARBA00022833"/>
    </source>
</evidence>
<dbReference type="Gene3D" id="3.30.40.10">
    <property type="entry name" value="Zinc/RING finger domain, C3HC4 (zinc finger)"/>
    <property type="match status" value="2"/>
</dbReference>
<dbReference type="SUPFAM" id="SSF57903">
    <property type="entry name" value="FYVE/PHD zinc finger"/>
    <property type="match status" value="1"/>
</dbReference>
<dbReference type="SUPFAM" id="SSF57850">
    <property type="entry name" value="RING/U-box"/>
    <property type="match status" value="1"/>
</dbReference>
<sequence>MDLLMTGASEHETIGADYCNDTVVLEAEICGLCMELVIDRGLLDCCQHWFCFACIDNWATITNLCPLCQKEFQLITCVPVYDTVGSNQLEEELLSREDDWSLEEKNNTISFPSYYIDENAVACLDGNGCKIRTGTVIAEDDSSLDTSIACDSCDIWYHAFCVGFDSEGTNENSWLCPRCAGETLAESGINHFEPVSSSYQENANSLVENSSGRKLSVSVADAGETAIVVSIITGDHSIEEPDAIPLPTIESTQHKTETIQDEHSINSSLNALGKIDISRIKDKPSDGASGVDPYLEFSLGSSSTVNHMKICGTDNVQIDELASQSPSDNTLGKEDQEKIDLQDTIAATKRRRTDLSDGSEESKAKTKTKTKPKRKTRYAKRSKPEGKFDPEQDSTMIPEDNMLQLKGETSIDIMSIVQRDETKPLKASSLRVKKIMRRSIEDSESSEVVQKLRKEIREAVRNRPAEELGQNLFDPKLLAAFRAVISGPKTEQTTRLSPLALKAKKSLLQKGKVRESLTKKIYGSSNGRRKRAWDRDCEVEFWKYRCTRTMRPEKIETLKSVLSLLRNGPDNPGTVKESEMKSENSILSRLYLADTSVFPRKDDIRPISNGEDATEPEPRKGQSVSSGNTAKQFHSVKSAETREDGSNTSISASIVDKSNTLLKMPVRKQAGGLAVSSLGTSKGSTNIKKEITEKNADVKTDKRKWALDLLARKTAAAEKCASSGDGDTATLKGNYPLLAQLPVDMRPTLAPARHNKIPLSVRQMQLYRLAEHFLKKANPSSVCRNAETELAVADAVNIEKTVADRSSSKLVYVNLCSQELSRRLDNIQSSDTQVQPNPSSPLQAAPMEKLPEECTDKLSEPNVEAALRATGLISNSPPSSPNNETTSEDENQQNTELSMERSENILELDNNPELEDIYGDFEYDLGDEDYVGATVIKTSIQQPAEGESKMKVVFSTLQWERSSDIGESTNSELIESASLSPLKNDKSEGTLPVEGVREQVKFSSAEGDEEPSAAECEELYGPDKEPLVNKFLEGVSENEIPGYGKSSDLDKTVKQSGGQSIYEKSAGGEKSHGDSQSRINTNREIDGKVTANIHRQSSGIDPIAKKVEAYIKEHIRPLCKSGVISPEQYRWAVSKSTDKIMKYHSKAKNANFLIKEGEKVKRLAEQYVEAAQNRPKDDS</sequence>
<dbReference type="InterPro" id="IPR019787">
    <property type="entry name" value="Znf_PHD-finger"/>
</dbReference>
<dbReference type="PROSITE" id="PS00518">
    <property type="entry name" value="ZF_RING_1"/>
    <property type="match status" value="1"/>
</dbReference>
<evidence type="ECO:0000259" key="7">
    <source>
        <dbReference type="PROSITE" id="PS50089"/>
    </source>
</evidence>
<dbReference type="PROSITE" id="PS50089">
    <property type="entry name" value="ZF_RING_2"/>
    <property type="match status" value="1"/>
</dbReference>
<evidence type="ECO:0000256" key="1">
    <source>
        <dbReference type="ARBA" id="ARBA00022723"/>
    </source>
</evidence>
<feature type="compositionally biased region" description="Low complexity" evidence="5">
    <location>
        <begin position="874"/>
        <end position="885"/>
    </location>
</feature>
<dbReference type="InterPro" id="IPR001841">
    <property type="entry name" value="Znf_RING"/>
</dbReference>
<feature type="compositionally biased region" description="Polar residues" evidence="5">
    <location>
        <begin position="622"/>
        <end position="632"/>
    </location>
</feature>
<dbReference type="PANTHER" id="PTHR15315:SF26">
    <property type="entry name" value="E3 UBIQUITIN-PROTEIN LIGASE NRDP1"/>
    <property type="match status" value="1"/>
</dbReference>